<dbReference type="OrthoDB" id="447842at2759"/>
<comment type="caution">
    <text evidence="8">The sequence shown here is derived from an EMBL/GenBank/DDBJ whole genome shotgun (WGS) entry which is preliminary data.</text>
</comment>
<dbReference type="InterPro" id="IPR000086">
    <property type="entry name" value="NUDIX_hydrolase_dom"/>
</dbReference>
<dbReference type="InterPro" id="IPR020084">
    <property type="entry name" value="NUDIX_hydrolase_CS"/>
</dbReference>
<dbReference type="Pfam" id="PF00293">
    <property type="entry name" value="NUDIX"/>
    <property type="match status" value="1"/>
</dbReference>
<dbReference type="PANTHER" id="PTHR43758">
    <property type="entry name" value="7,8-DIHYDRO-8-OXOGUANINE TRIPHOSPHATASE"/>
    <property type="match status" value="1"/>
</dbReference>
<sequence length="194" mass="22719">MTVTLSYTLGFIRCKTNNKILLLNRNKSPWMGRWNGVGGKLNPQESALQCIIRETEEETGLNLSNFINRGILIWKVKNDGNKNVETGGLYLFTVDISEEQFENYRTPMVYNNEGILDWKDWNWITNDDNLGVVDNIKIIFNHLFTSSETDLYKVKYENNKLMSCMYYPGENPLQKEEKEKEEKEHVQKSKNIIH</sequence>
<dbReference type="CDD" id="cd18886">
    <property type="entry name" value="NUDIX_MutT_Nudt1"/>
    <property type="match status" value="1"/>
</dbReference>
<dbReference type="GO" id="GO:0016818">
    <property type="term" value="F:hydrolase activity, acting on acid anhydrides, in phosphorus-containing anhydrides"/>
    <property type="evidence" value="ECO:0007669"/>
    <property type="project" value="TreeGrafter"/>
</dbReference>
<evidence type="ECO:0000313" key="9">
    <source>
        <dbReference type="Proteomes" id="UP001152885"/>
    </source>
</evidence>
<keyword evidence="5" id="KW-0460">Magnesium</keyword>
<accession>A0A9W4TW29</accession>
<dbReference type="Proteomes" id="UP001152885">
    <property type="component" value="Unassembled WGS sequence"/>
</dbReference>
<proteinExistence type="inferred from homology"/>
<evidence type="ECO:0000259" key="7">
    <source>
        <dbReference type="PROSITE" id="PS51462"/>
    </source>
</evidence>
<evidence type="ECO:0000256" key="3">
    <source>
        <dbReference type="ARBA" id="ARBA00022723"/>
    </source>
</evidence>
<evidence type="ECO:0000256" key="1">
    <source>
        <dbReference type="ARBA" id="ARBA00001946"/>
    </source>
</evidence>
<gene>
    <name evidence="8" type="ORF">CANVERA_P2133</name>
</gene>
<feature type="domain" description="Nudix hydrolase" evidence="7">
    <location>
        <begin position="1"/>
        <end position="146"/>
    </location>
</feature>
<dbReference type="InterPro" id="IPR015797">
    <property type="entry name" value="NUDIX_hydrolase-like_dom_sf"/>
</dbReference>
<evidence type="ECO:0000256" key="5">
    <source>
        <dbReference type="ARBA" id="ARBA00022842"/>
    </source>
</evidence>
<evidence type="ECO:0000313" key="8">
    <source>
        <dbReference type="EMBL" id="CAI5757619.1"/>
    </source>
</evidence>
<reference evidence="8" key="1">
    <citation type="submission" date="2022-12" db="EMBL/GenBank/DDBJ databases">
        <authorList>
            <person name="Brejova B."/>
        </authorList>
    </citation>
    <scope>NUCLEOTIDE SEQUENCE</scope>
</reference>
<dbReference type="GO" id="GO:0005737">
    <property type="term" value="C:cytoplasm"/>
    <property type="evidence" value="ECO:0007669"/>
    <property type="project" value="TreeGrafter"/>
</dbReference>
<keyword evidence="3" id="KW-0479">Metal-binding</keyword>
<name>A0A9W4TW29_9ASCO</name>
<evidence type="ECO:0000256" key="2">
    <source>
        <dbReference type="ARBA" id="ARBA00005582"/>
    </source>
</evidence>
<dbReference type="SUPFAM" id="SSF55811">
    <property type="entry name" value="Nudix"/>
    <property type="match status" value="1"/>
</dbReference>
<protein>
    <recommendedName>
        <fullName evidence="7">Nudix hydrolase domain-containing protein</fullName>
    </recommendedName>
</protein>
<dbReference type="PANTHER" id="PTHR43758:SF2">
    <property type="entry name" value="OXIDIZED PURINE NUCLEOSIDE TRIPHOSPHATE HYDROLASE"/>
    <property type="match status" value="1"/>
</dbReference>
<organism evidence="8 9">
    <name type="scientific">Candida verbasci</name>
    <dbReference type="NCBI Taxonomy" id="1227364"/>
    <lineage>
        <taxon>Eukaryota</taxon>
        <taxon>Fungi</taxon>
        <taxon>Dikarya</taxon>
        <taxon>Ascomycota</taxon>
        <taxon>Saccharomycotina</taxon>
        <taxon>Pichiomycetes</taxon>
        <taxon>Debaryomycetaceae</taxon>
        <taxon>Candida/Lodderomyces clade</taxon>
        <taxon>Candida</taxon>
    </lineage>
</organism>
<evidence type="ECO:0000256" key="6">
    <source>
        <dbReference type="SAM" id="MobiDB-lite"/>
    </source>
</evidence>
<comment type="similarity">
    <text evidence="2">Belongs to the Nudix hydrolase family.</text>
</comment>
<dbReference type="EMBL" id="CANTUO010000002">
    <property type="protein sequence ID" value="CAI5757619.1"/>
    <property type="molecule type" value="Genomic_DNA"/>
</dbReference>
<dbReference type="Gene3D" id="3.90.79.10">
    <property type="entry name" value="Nucleoside Triphosphate Pyrophosphohydrolase"/>
    <property type="match status" value="1"/>
</dbReference>
<feature type="compositionally biased region" description="Basic and acidic residues" evidence="6">
    <location>
        <begin position="173"/>
        <end position="187"/>
    </location>
</feature>
<dbReference type="AlphaFoldDB" id="A0A9W4TW29"/>
<dbReference type="GO" id="GO:0046872">
    <property type="term" value="F:metal ion binding"/>
    <property type="evidence" value="ECO:0007669"/>
    <property type="project" value="UniProtKB-KW"/>
</dbReference>
<dbReference type="PROSITE" id="PS51462">
    <property type="entry name" value="NUDIX"/>
    <property type="match status" value="1"/>
</dbReference>
<evidence type="ECO:0000256" key="4">
    <source>
        <dbReference type="ARBA" id="ARBA00022801"/>
    </source>
</evidence>
<dbReference type="PROSITE" id="PS00893">
    <property type="entry name" value="NUDIX_BOX"/>
    <property type="match status" value="1"/>
</dbReference>
<keyword evidence="9" id="KW-1185">Reference proteome</keyword>
<keyword evidence="4" id="KW-0378">Hydrolase</keyword>
<comment type="cofactor">
    <cofactor evidence="1">
        <name>Mg(2+)</name>
        <dbReference type="ChEBI" id="CHEBI:18420"/>
    </cofactor>
</comment>
<feature type="region of interest" description="Disordered" evidence="6">
    <location>
        <begin position="173"/>
        <end position="194"/>
    </location>
</feature>